<protein>
    <submittedName>
        <fullName evidence="1">Uncharacterized protein</fullName>
    </submittedName>
</protein>
<proteinExistence type="predicted"/>
<gene>
    <name evidence="1" type="ORF">FBU59_002578</name>
</gene>
<dbReference type="Proteomes" id="UP001150603">
    <property type="component" value="Unassembled WGS sequence"/>
</dbReference>
<comment type="caution">
    <text evidence="1">The sequence shown here is derived from an EMBL/GenBank/DDBJ whole genome shotgun (WGS) entry which is preliminary data.</text>
</comment>
<dbReference type="EMBL" id="JANBPW010001441">
    <property type="protein sequence ID" value="KAJ1944515.1"/>
    <property type="molecule type" value="Genomic_DNA"/>
</dbReference>
<sequence>MARGNKKSKGKGTARPKATKAKETQAEQTPLLTDAQLPAPEQPASYGATSTPTPPADPSLNDVLSSCERCKRISSHTHRPSTASSAASSITKAEAELVPKFVAAQMSDSGMQQVMKSQGRQVAAYYESQNELIAELLSVNKQHTDDVIELQSEQRRRKQRQVDMAVRVSVFANVLVVLAQLYAAISSKSLSLFATMSEAMMDLLSSIILLLASMAARRHDRFSLYPSGRYKLETIGVIVFAVLMGTFSVALLAESVQALLSSETEPSQLSVYDGICVLAALVAKIGLFYYCYTLREYTAAHVLMTDHRNDVFVNSFGLTMAIVGKHMWPWMDPAGSLIIALMILKSWVEEAWDQIKLIVGISADPHLLQILTYTAITHDPRIEKVDRVVAYHSGSKLFVEVDIVMPPSTPLIVLHDVAESLQEKYEHMPDIGRCHVHVDYEVTHRSEHRHAEA</sequence>
<organism evidence="1 2">
    <name type="scientific">Linderina macrospora</name>
    <dbReference type="NCBI Taxonomy" id="4868"/>
    <lineage>
        <taxon>Eukaryota</taxon>
        <taxon>Fungi</taxon>
        <taxon>Fungi incertae sedis</taxon>
        <taxon>Zoopagomycota</taxon>
        <taxon>Kickxellomycotina</taxon>
        <taxon>Kickxellomycetes</taxon>
        <taxon>Kickxellales</taxon>
        <taxon>Kickxellaceae</taxon>
        <taxon>Linderina</taxon>
    </lineage>
</organism>
<name>A0ACC1JAS1_9FUNG</name>
<accession>A0ACC1JAS1</accession>
<evidence type="ECO:0000313" key="2">
    <source>
        <dbReference type="Proteomes" id="UP001150603"/>
    </source>
</evidence>
<reference evidence="1" key="1">
    <citation type="submission" date="2022-07" db="EMBL/GenBank/DDBJ databases">
        <title>Phylogenomic reconstructions and comparative analyses of Kickxellomycotina fungi.</title>
        <authorList>
            <person name="Reynolds N.K."/>
            <person name="Stajich J.E."/>
            <person name="Barry K."/>
            <person name="Grigoriev I.V."/>
            <person name="Crous P."/>
            <person name="Smith M.E."/>
        </authorList>
    </citation>
    <scope>NUCLEOTIDE SEQUENCE</scope>
    <source>
        <strain evidence="1">NRRL 5244</strain>
    </source>
</reference>
<keyword evidence="2" id="KW-1185">Reference proteome</keyword>
<evidence type="ECO:0000313" key="1">
    <source>
        <dbReference type="EMBL" id="KAJ1944515.1"/>
    </source>
</evidence>